<organism evidence="6 7">
    <name type="scientific">Ditylenchus dipsaci</name>
    <dbReference type="NCBI Taxonomy" id="166011"/>
    <lineage>
        <taxon>Eukaryota</taxon>
        <taxon>Metazoa</taxon>
        <taxon>Ecdysozoa</taxon>
        <taxon>Nematoda</taxon>
        <taxon>Chromadorea</taxon>
        <taxon>Rhabditida</taxon>
        <taxon>Tylenchina</taxon>
        <taxon>Tylenchomorpha</taxon>
        <taxon>Sphaerularioidea</taxon>
        <taxon>Anguinidae</taxon>
        <taxon>Anguininae</taxon>
        <taxon>Ditylenchus</taxon>
    </lineage>
</organism>
<evidence type="ECO:0000256" key="2">
    <source>
        <dbReference type="ARBA" id="ARBA00022670"/>
    </source>
</evidence>
<keyword evidence="6" id="KW-1185">Reference proteome</keyword>
<name>A0A915EEA6_9BILA</name>
<evidence type="ECO:0000256" key="4">
    <source>
        <dbReference type="ARBA" id="ARBA00022807"/>
    </source>
</evidence>
<dbReference type="AlphaFoldDB" id="A0A915EEA6"/>
<dbReference type="GO" id="GO:0016926">
    <property type="term" value="P:protein desumoylation"/>
    <property type="evidence" value="ECO:0007669"/>
    <property type="project" value="TreeGrafter"/>
</dbReference>
<dbReference type="WBParaSite" id="jg5438">
    <property type="protein sequence ID" value="jg5438"/>
    <property type="gene ID" value="jg5438"/>
</dbReference>
<keyword evidence="2" id="KW-0645">Protease</keyword>
<dbReference type="Gene3D" id="3.40.395.10">
    <property type="entry name" value="Adenoviral Proteinase, Chain A"/>
    <property type="match status" value="2"/>
</dbReference>
<dbReference type="Pfam" id="PF02902">
    <property type="entry name" value="Peptidase_C48"/>
    <property type="match status" value="1"/>
</dbReference>
<dbReference type="InterPro" id="IPR038765">
    <property type="entry name" value="Papain-like_cys_pep_sf"/>
</dbReference>
<feature type="domain" description="Ubiquitin-like protease family profile" evidence="5">
    <location>
        <begin position="78"/>
        <end position="146"/>
    </location>
</feature>
<keyword evidence="3" id="KW-0378">Hydrolase</keyword>
<proteinExistence type="inferred from homology"/>
<evidence type="ECO:0000256" key="3">
    <source>
        <dbReference type="ARBA" id="ARBA00022801"/>
    </source>
</evidence>
<reference evidence="7" key="1">
    <citation type="submission" date="2022-11" db="UniProtKB">
        <authorList>
            <consortium name="WormBaseParasite"/>
        </authorList>
    </citation>
    <scope>IDENTIFICATION</scope>
</reference>
<comment type="similarity">
    <text evidence="1">Belongs to the peptidase C48 family.</text>
</comment>
<accession>A0A915EEA6</accession>
<dbReference type="GO" id="GO:0006508">
    <property type="term" value="P:proteolysis"/>
    <property type="evidence" value="ECO:0007669"/>
    <property type="project" value="UniProtKB-KW"/>
</dbReference>
<evidence type="ECO:0000313" key="6">
    <source>
        <dbReference type="Proteomes" id="UP000887574"/>
    </source>
</evidence>
<dbReference type="PANTHER" id="PTHR12606">
    <property type="entry name" value="SENTRIN/SUMO-SPECIFIC PROTEASE"/>
    <property type="match status" value="1"/>
</dbReference>
<sequence length="155" mass="17560">MGQGPYELSEETDDEKTVVNPTWIRPQNDVCAEEFGMKLTREDLYCLKPGKCLKGEVIHYYMQLIIRRSDMDVNLPTDFLAAYSVKTNDEEAEPSNWIGFCAKNIPKQDNGYDCGAFVCRFADRISRGAPIDFLQGDMEGMRKKMVSKILGGELS</sequence>
<protein>
    <submittedName>
        <fullName evidence="7">Ubiquitin-like protease family profile domain-containing protein</fullName>
    </submittedName>
</protein>
<evidence type="ECO:0000259" key="5">
    <source>
        <dbReference type="Pfam" id="PF02902"/>
    </source>
</evidence>
<dbReference type="Proteomes" id="UP000887574">
    <property type="component" value="Unplaced"/>
</dbReference>
<dbReference type="InterPro" id="IPR003653">
    <property type="entry name" value="Peptidase_C48_C"/>
</dbReference>
<evidence type="ECO:0000256" key="1">
    <source>
        <dbReference type="ARBA" id="ARBA00005234"/>
    </source>
</evidence>
<keyword evidence="4" id="KW-0788">Thiol protease</keyword>
<dbReference type="PANTHER" id="PTHR12606:SF141">
    <property type="entry name" value="GH15225P-RELATED"/>
    <property type="match status" value="1"/>
</dbReference>
<dbReference type="GO" id="GO:0016929">
    <property type="term" value="F:deSUMOylase activity"/>
    <property type="evidence" value="ECO:0007669"/>
    <property type="project" value="TreeGrafter"/>
</dbReference>
<dbReference type="GO" id="GO:0005634">
    <property type="term" value="C:nucleus"/>
    <property type="evidence" value="ECO:0007669"/>
    <property type="project" value="TreeGrafter"/>
</dbReference>
<evidence type="ECO:0000313" key="7">
    <source>
        <dbReference type="WBParaSite" id="jg5438"/>
    </source>
</evidence>
<dbReference type="SUPFAM" id="SSF54001">
    <property type="entry name" value="Cysteine proteinases"/>
    <property type="match status" value="1"/>
</dbReference>